<evidence type="ECO:0000256" key="1">
    <source>
        <dbReference type="ARBA" id="ARBA00022603"/>
    </source>
</evidence>
<evidence type="ECO:0000313" key="5">
    <source>
        <dbReference type="Proteomes" id="UP001189429"/>
    </source>
</evidence>
<evidence type="ECO:0000256" key="3">
    <source>
        <dbReference type="ARBA" id="ARBA00022691"/>
    </source>
</evidence>
<dbReference type="Gene3D" id="3.40.50.150">
    <property type="entry name" value="Vaccinia Virus protein VP39"/>
    <property type="match status" value="1"/>
</dbReference>
<evidence type="ECO:0008006" key="6">
    <source>
        <dbReference type="Google" id="ProtNLM"/>
    </source>
</evidence>
<organism evidence="4 5">
    <name type="scientific">Prorocentrum cordatum</name>
    <dbReference type="NCBI Taxonomy" id="2364126"/>
    <lineage>
        <taxon>Eukaryota</taxon>
        <taxon>Sar</taxon>
        <taxon>Alveolata</taxon>
        <taxon>Dinophyceae</taxon>
        <taxon>Prorocentrales</taxon>
        <taxon>Prorocentraceae</taxon>
        <taxon>Prorocentrum</taxon>
    </lineage>
</organism>
<dbReference type="PRINTS" id="PR00105">
    <property type="entry name" value="C5METTRFRASE"/>
</dbReference>
<dbReference type="SUPFAM" id="SSF53335">
    <property type="entry name" value="S-adenosyl-L-methionine-dependent methyltransferases"/>
    <property type="match status" value="1"/>
</dbReference>
<dbReference type="PANTHER" id="PTHR46098:SF1">
    <property type="entry name" value="TRNA (CYTOSINE(38)-C(5))-METHYLTRANSFERASE"/>
    <property type="match status" value="1"/>
</dbReference>
<protein>
    <recommendedName>
        <fullName evidence="6">DNA (cytosine-5-)-methyltransferase</fullName>
    </recommendedName>
</protein>
<gene>
    <name evidence="4" type="ORF">PCOR1329_LOCUS13023</name>
</gene>
<comment type="caution">
    <text evidence="4">The sequence shown here is derived from an EMBL/GenBank/DDBJ whole genome shotgun (WGS) entry which is preliminary data.</text>
</comment>
<dbReference type="Proteomes" id="UP001189429">
    <property type="component" value="Unassembled WGS sequence"/>
</dbReference>
<keyword evidence="2" id="KW-0808">Transferase</keyword>
<sequence>IFALGPLGLASRIVRKFASEKDEKTRAVYEANHPKGTAEDNSNRGPLLYDVAGYIVSRQPETFIVEEVVGLATGERRPALDKLIKMLRDVTCRNRRVYHVEWKEINAEEIGGVPQNRPRPYICGIDRSLAVGGPDNVKFDWPEPIPRPKLSDFLKPNSAPKWTPSSQTQQANLVRLWELAQEETGKNPKSTMFAFDISASEQFAKGCMKERCPAITRSRASGGGYYLSARQRMTTAKDLTKLQGFPTNMKRATATDRQFATMVGNAMTVPVLSRIQRMVLEAAGYIK</sequence>
<dbReference type="InterPro" id="IPR001525">
    <property type="entry name" value="C5_MeTfrase"/>
</dbReference>
<feature type="non-terminal residue" evidence="4">
    <location>
        <position position="1"/>
    </location>
</feature>
<dbReference type="PANTHER" id="PTHR46098">
    <property type="entry name" value="TRNA (CYTOSINE(38)-C(5))-METHYLTRANSFERASE"/>
    <property type="match status" value="1"/>
</dbReference>
<keyword evidence="1" id="KW-0489">Methyltransferase</keyword>
<evidence type="ECO:0000313" key="4">
    <source>
        <dbReference type="EMBL" id="CAK0806999.1"/>
    </source>
</evidence>
<dbReference type="Pfam" id="PF00145">
    <property type="entry name" value="DNA_methylase"/>
    <property type="match status" value="1"/>
</dbReference>
<name>A0ABN9QNR4_9DINO</name>
<keyword evidence="5" id="KW-1185">Reference proteome</keyword>
<dbReference type="EMBL" id="CAUYUJ010003825">
    <property type="protein sequence ID" value="CAK0806999.1"/>
    <property type="molecule type" value="Genomic_DNA"/>
</dbReference>
<dbReference type="InterPro" id="IPR029063">
    <property type="entry name" value="SAM-dependent_MTases_sf"/>
</dbReference>
<proteinExistence type="predicted"/>
<dbReference type="Gene3D" id="3.90.120.10">
    <property type="entry name" value="DNA Methylase, subunit A, domain 2"/>
    <property type="match status" value="1"/>
</dbReference>
<evidence type="ECO:0000256" key="2">
    <source>
        <dbReference type="ARBA" id="ARBA00022679"/>
    </source>
</evidence>
<keyword evidence="3" id="KW-0949">S-adenosyl-L-methionine</keyword>
<accession>A0ABN9QNR4</accession>
<reference evidence="4" key="1">
    <citation type="submission" date="2023-10" db="EMBL/GenBank/DDBJ databases">
        <authorList>
            <person name="Chen Y."/>
            <person name="Shah S."/>
            <person name="Dougan E. K."/>
            <person name="Thang M."/>
            <person name="Chan C."/>
        </authorList>
    </citation>
    <scope>NUCLEOTIDE SEQUENCE [LARGE SCALE GENOMIC DNA]</scope>
</reference>
<dbReference type="InterPro" id="IPR050750">
    <property type="entry name" value="C5-MTase"/>
</dbReference>